<reference evidence="2" key="1">
    <citation type="journal article" date="2017" name="Nat. Ecol. Evol.">
        <title>Genome expansion and lineage-specific genetic innovations in the forest pathogenic fungi Armillaria.</title>
        <authorList>
            <person name="Sipos G."/>
            <person name="Prasanna A.N."/>
            <person name="Walter M.C."/>
            <person name="O'Connor E."/>
            <person name="Balint B."/>
            <person name="Krizsan K."/>
            <person name="Kiss B."/>
            <person name="Hess J."/>
            <person name="Varga T."/>
            <person name="Slot J."/>
            <person name="Riley R."/>
            <person name="Boka B."/>
            <person name="Rigling D."/>
            <person name="Barry K."/>
            <person name="Lee J."/>
            <person name="Mihaltcheva S."/>
            <person name="LaButti K."/>
            <person name="Lipzen A."/>
            <person name="Waldron R."/>
            <person name="Moloney N.M."/>
            <person name="Sperisen C."/>
            <person name="Kredics L."/>
            <person name="Vagvoelgyi C."/>
            <person name="Patrignani A."/>
            <person name="Fitzpatrick D."/>
            <person name="Nagy I."/>
            <person name="Doyle S."/>
            <person name="Anderson J.B."/>
            <person name="Grigoriev I.V."/>
            <person name="Gueldener U."/>
            <person name="Muensterkoetter M."/>
            <person name="Nagy L.G."/>
        </authorList>
    </citation>
    <scope>NUCLEOTIDE SEQUENCE [LARGE SCALE GENOMIC DNA]</scope>
    <source>
        <strain evidence="2">28-4</strain>
    </source>
</reference>
<evidence type="ECO:0000313" key="1">
    <source>
        <dbReference type="EMBL" id="PBK65808.1"/>
    </source>
</evidence>
<gene>
    <name evidence="1" type="ORF">ARMSODRAFT_374111</name>
</gene>
<organism evidence="1 2">
    <name type="scientific">Armillaria solidipes</name>
    <dbReference type="NCBI Taxonomy" id="1076256"/>
    <lineage>
        <taxon>Eukaryota</taxon>
        <taxon>Fungi</taxon>
        <taxon>Dikarya</taxon>
        <taxon>Basidiomycota</taxon>
        <taxon>Agaricomycotina</taxon>
        <taxon>Agaricomycetes</taxon>
        <taxon>Agaricomycetidae</taxon>
        <taxon>Agaricales</taxon>
        <taxon>Marasmiineae</taxon>
        <taxon>Physalacriaceae</taxon>
        <taxon>Armillaria</taxon>
    </lineage>
</organism>
<dbReference type="Proteomes" id="UP000218334">
    <property type="component" value="Unassembled WGS sequence"/>
</dbReference>
<evidence type="ECO:0000313" key="2">
    <source>
        <dbReference type="Proteomes" id="UP000218334"/>
    </source>
</evidence>
<accession>A0A2H3BIF4</accession>
<dbReference type="AlphaFoldDB" id="A0A2H3BIF4"/>
<keyword evidence="2" id="KW-1185">Reference proteome</keyword>
<proteinExistence type="predicted"/>
<name>A0A2H3BIF4_9AGAR</name>
<dbReference type="EMBL" id="KZ293443">
    <property type="protein sequence ID" value="PBK65808.1"/>
    <property type="molecule type" value="Genomic_DNA"/>
</dbReference>
<sequence>MILVICFPHFLVEHAPICAPRKLARPRSGCMISVVACNHTTPYLSVVPTLDYRRTWSFSRLANNASLPPRIHNTIRDVSSSTCSRVLLTQCRSFCSICLPVALDVNLLASSRTHKYPRSHLIPHVDHQLSTRSCGLASYFTLDSMHRPHVRVRYTCLSPFAEFNRLFYLRLACSTFCLDPIALIRSFRTLSLGYHRSCAMENARIL</sequence>
<protein>
    <submittedName>
        <fullName evidence="1">Uncharacterized protein</fullName>
    </submittedName>
</protein>